<dbReference type="Proteomes" id="UP000551758">
    <property type="component" value="Unassembled WGS sequence"/>
</dbReference>
<dbReference type="EMBL" id="JACDTQ010002604">
    <property type="protein sequence ID" value="KAF5916938.1"/>
    <property type="molecule type" value="Genomic_DNA"/>
</dbReference>
<dbReference type="AlphaFoldDB" id="A0A7J7EMH1"/>
<gene>
    <name evidence="2" type="ORF">HPG69_013859</name>
</gene>
<feature type="region of interest" description="Disordered" evidence="1">
    <location>
        <begin position="77"/>
        <end position="101"/>
    </location>
</feature>
<proteinExistence type="predicted"/>
<name>A0A7J7EMH1_DICBM</name>
<organism evidence="2 3">
    <name type="scientific">Diceros bicornis minor</name>
    <name type="common">South-central black rhinoceros</name>
    <dbReference type="NCBI Taxonomy" id="77932"/>
    <lineage>
        <taxon>Eukaryota</taxon>
        <taxon>Metazoa</taxon>
        <taxon>Chordata</taxon>
        <taxon>Craniata</taxon>
        <taxon>Vertebrata</taxon>
        <taxon>Euteleostomi</taxon>
        <taxon>Mammalia</taxon>
        <taxon>Eutheria</taxon>
        <taxon>Laurasiatheria</taxon>
        <taxon>Perissodactyla</taxon>
        <taxon>Rhinocerotidae</taxon>
        <taxon>Diceros</taxon>
    </lineage>
</organism>
<comment type="caution">
    <text evidence="2">The sequence shown here is derived from an EMBL/GenBank/DDBJ whole genome shotgun (WGS) entry which is preliminary data.</text>
</comment>
<feature type="region of interest" description="Disordered" evidence="1">
    <location>
        <begin position="30"/>
        <end position="49"/>
    </location>
</feature>
<sequence length="101" mass="11148">ARTYTCYGALHYYPYVWSHVSDPLQPQVRAPFAEAPEGPDPTTSRHSTGLVQLEDALKRTQTSPYLSIMKSTDVPLLASKDCAGPGGQPEEIGPWLHNQPR</sequence>
<evidence type="ECO:0000313" key="2">
    <source>
        <dbReference type="EMBL" id="KAF5916938.1"/>
    </source>
</evidence>
<protein>
    <submittedName>
        <fullName evidence="2">Uncharacterized protein</fullName>
    </submittedName>
</protein>
<reference evidence="2 3" key="1">
    <citation type="journal article" date="2020" name="Mol. Biol. Evol.">
        <title>Interspecific Gene Flow and the Evolution of Specialization in Black and White Rhinoceros.</title>
        <authorList>
            <person name="Moodley Y."/>
            <person name="Westbury M.V."/>
            <person name="Russo I.M."/>
            <person name="Gopalakrishnan S."/>
            <person name="Rakotoarivelo A."/>
            <person name="Olsen R.A."/>
            <person name="Prost S."/>
            <person name="Tunstall T."/>
            <person name="Ryder O.A."/>
            <person name="Dalen L."/>
            <person name="Bruford M.W."/>
        </authorList>
    </citation>
    <scope>NUCLEOTIDE SEQUENCE [LARGE SCALE GENOMIC DNA]</scope>
    <source>
        <strain evidence="2">SBR-YM</strain>
        <tissue evidence="2">Skin</tissue>
    </source>
</reference>
<evidence type="ECO:0000256" key="1">
    <source>
        <dbReference type="SAM" id="MobiDB-lite"/>
    </source>
</evidence>
<accession>A0A7J7EMH1</accession>
<feature type="non-terminal residue" evidence="2">
    <location>
        <position position="101"/>
    </location>
</feature>
<evidence type="ECO:0000313" key="3">
    <source>
        <dbReference type="Proteomes" id="UP000551758"/>
    </source>
</evidence>
<keyword evidence="3" id="KW-1185">Reference proteome</keyword>